<gene>
    <name evidence="6" type="ORF">Daesc_005371</name>
</gene>
<evidence type="ECO:0000313" key="6">
    <source>
        <dbReference type="EMBL" id="KAK6953071.1"/>
    </source>
</evidence>
<feature type="region of interest" description="Disordered" evidence="3">
    <location>
        <begin position="1"/>
        <end position="62"/>
    </location>
</feature>
<keyword evidence="7" id="KW-1185">Reference proteome</keyword>
<keyword evidence="4" id="KW-1133">Transmembrane helix</keyword>
<accession>A0AAX6MLK9</accession>
<evidence type="ECO:0000256" key="3">
    <source>
        <dbReference type="SAM" id="MobiDB-lite"/>
    </source>
</evidence>
<feature type="compositionally biased region" description="Basic and acidic residues" evidence="3">
    <location>
        <begin position="32"/>
        <end position="62"/>
    </location>
</feature>
<comment type="caution">
    <text evidence="6">The sequence shown here is derived from an EMBL/GenBank/DDBJ whole genome shotgun (WGS) entry which is preliminary data.</text>
</comment>
<comment type="similarity">
    <text evidence="2">Belongs to the major facilitator superfamily. Monocarboxylate porter (TC 2.A.1.13) family.</text>
</comment>
<evidence type="ECO:0000256" key="2">
    <source>
        <dbReference type="ARBA" id="ARBA00006727"/>
    </source>
</evidence>
<name>A0AAX6MLK9_9PEZI</name>
<organism evidence="6 7">
    <name type="scientific">Daldinia eschscholtzii</name>
    <dbReference type="NCBI Taxonomy" id="292717"/>
    <lineage>
        <taxon>Eukaryota</taxon>
        <taxon>Fungi</taxon>
        <taxon>Dikarya</taxon>
        <taxon>Ascomycota</taxon>
        <taxon>Pezizomycotina</taxon>
        <taxon>Sordariomycetes</taxon>
        <taxon>Xylariomycetidae</taxon>
        <taxon>Xylariales</taxon>
        <taxon>Hypoxylaceae</taxon>
        <taxon>Daldinia</taxon>
    </lineage>
</organism>
<dbReference type="PANTHER" id="PTHR11360:SF130">
    <property type="entry name" value="MAJOR FACILITATOR SUPERFAMILY (MFS) PROFILE DOMAIN-CONTAINING PROTEIN-RELATED"/>
    <property type="match status" value="1"/>
</dbReference>
<dbReference type="Gene3D" id="1.20.1250.20">
    <property type="entry name" value="MFS general substrate transporter like domains"/>
    <property type="match status" value="1"/>
</dbReference>
<reference evidence="6 7" key="1">
    <citation type="journal article" date="2024" name="Front Chem Biol">
        <title>Unveiling the potential of Daldinia eschscholtzii MFLUCC 19-0629 through bioactivity and bioinformatics studies for enhanced sustainable agriculture production.</title>
        <authorList>
            <person name="Brooks S."/>
            <person name="Weaver J.A."/>
            <person name="Klomchit A."/>
            <person name="Alharthi S.A."/>
            <person name="Onlamun T."/>
            <person name="Nurani R."/>
            <person name="Vong T.K."/>
            <person name="Alberti F."/>
            <person name="Greco C."/>
        </authorList>
    </citation>
    <scope>NUCLEOTIDE SEQUENCE [LARGE SCALE GENOMIC DNA]</scope>
    <source>
        <strain evidence="6">MFLUCC 19-0629</strain>
    </source>
</reference>
<dbReference type="InterPro" id="IPR050327">
    <property type="entry name" value="Proton-linked_MCT"/>
</dbReference>
<feature type="transmembrane region" description="Helical" evidence="4">
    <location>
        <begin position="256"/>
        <end position="276"/>
    </location>
</feature>
<dbReference type="Proteomes" id="UP001369815">
    <property type="component" value="Unassembled WGS sequence"/>
</dbReference>
<dbReference type="PROSITE" id="PS50850">
    <property type="entry name" value="MFS"/>
    <property type="match status" value="1"/>
</dbReference>
<keyword evidence="4" id="KW-0472">Membrane</keyword>
<evidence type="ECO:0000259" key="5">
    <source>
        <dbReference type="PROSITE" id="PS50850"/>
    </source>
</evidence>
<dbReference type="Pfam" id="PF07690">
    <property type="entry name" value="MFS_1"/>
    <property type="match status" value="1"/>
</dbReference>
<comment type="subcellular location">
    <subcellularLocation>
        <location evidence="1">Membrane</location>
        <topology evidence="1">Multi-pass membrane protein</topology>
    </subcellularLocation>
</comment>
<dbReference type="GO" id="GO:0022857">
    <property type="term" value="F:transmembrane transporter activity"/>
    <property type="evidence" value="ECO:0007669"/>
    <property type="project" value="InterPro"/>
</dbReference>
<dbReference type="InterPro" id="IPR020846">
    <property type="entry name" value="MFS_dom"/>
</dbReference>
<dbReference type="EMBL" id="JBANMG010000005">
    <property type="protein sequence ID" value="KAK6953071.1"/>
    <property type="molecule type" value="Genomic_DNA"/>
</dbReference>
<dbReference type="GO" id="GO:0016020">
    <property type="term" value="C:membrane"/>
    <property type="evidence" value="ECO:0007669"/>
    <property type="project" value="UniProtKB-SubCell"/>
</dbReference>
<keyword evidence="4" id="KW-0812">Transmembrane</keyword>
<feature type="compositionally biased region" description="Basic and acidic residues" evidence="3">
    <location>
        <begin position="1"/>
        <end position="15"/>
    </location>
</feature>
<dbReference type="InterPro" id="IPR036259">
    <property type="entry name" value="MFS_trans_sf"/>
</dbReference>
<feature type="transmembrane region" description="Helical" evidence="4">
    <location>
        <begin position="363"/>
        <end position="383"/>
    </location>
</feature>
<evidence type="ECO:0000256" key="4">
    <source>
        <dbReference type="SAM" id="Phobius"/>
    </source>
</evidence>
<feature type="transmembrane region" description="Helical" evidence="4">
    <location>
        <begin position="332"/>
        <end position="351"/>
    </location>
</feature>
<sequence length="488" mass="53111">MASQEHNDQFDEKQHPVSPGAQEESTSNTQAHDNDNDDVRVPPKDDLEAAQRTTTRDSRARISVDLRRTASNVLTHAASHLTTRSWPEPPPPPDGGLTAWVQVAMGWLVIFTTWGWVNSFGSFQTYYTSTLPESPSTISWIGSVQIWFCLVISVFSGRLLDAGLFIPTFFVGAVIQVLGIFLMSISTQYWSLMLTQGILTGIGAGIFFTPSLALVATYFKKRRALAVGLATTGNSAGGIVYPVVVRQLIPQLGFAWTTRVLAFINLACLSTVLIFMRPRLPPRRSGPIIDFAAFRDFAFNGVVAGIFCLMMANYFSFYYIASFGREELGLSYSAASIMVILINGAGIIFRVIPPLIADRVGPINVMVPVTLAWSIVAFCWLAVHNVTGLYVFTVFYGICAGSFQCLIATAVTSITKRLDTVGTRLGMAFSISSFASLTGPPIGGAIQAANGGKFVGAEAWAASMTTIGFFLFLFVRVHKAGWNPKVRF</sequence>
<protein>
    <recommendedName>
        <fullName evidence="5">Major facilitator superfamily (MFS) profile domain-containing protein</fullName>
    </recommendedName>
</protein>
<feature type="transmembrane region" description="Helical" evidence="4">
    <location>
        <begin position="425"/>
        <end position="447"/>
    </location>
</feature>
<feature type="transmembrane region" description="Helical" evidence="4">
    <location>
        <begin position="225"/>
        <end position="244"/>
    </location>
</feature>
<feature type="transmembrane region" description="Helical" evidence="4">
    <location>
        <begin position="137"/>
        <end position="155"/>
    </location>
</feature>
<dbReference type="PANTHER" id="PTHR11360">
    <property type="entry name" value="MONOCARBOXYLATE TRANSPORTER"/>
    <property type="match status" value="1"/>
</dbReference>
<feature type="transmembrane region" description="Helical" evidence="4">
    <location>
        <begin position="197"/>
        <end position="218"/>
    </location>
</feature>
<dbReference type="SUPFAM" id="SSF103473">
    <property type="entry name" value="MFS general substrate transporter"/>
    <property type="match status" value="1"/>
</dbReference>
<feature type="transmembrane region" description="Helical" evidence="4">
    <location>
        <begin position="297"/>
        <end position="320"/>
    </location>
</feature>
<proteinExistence type="inferred from homology"/>
<dbReference type="InterPro" id="IPR011701">
    <property type="entry name" value="MFS"/>
</dbReference>
<dbReference type="AlphaFoldDB" id="A0AAX6MLK9"/>
<feature type="domain" description="Major facilitator superfamily (MFS) profile" evidence="5">
    <location>
        <begin position="99"/>
        <end position="480"/>
    </location>
</feature>
<feature type="transmembrane region" description="Helical" evidence="4">
    <location>
        <begin position="97"/>
        <end position="117"/>
    </location>
</feature>
<feature type="transmembrane region" description="Helical" evidence="4">
    <location>
        <begin position="389"/>
        <end position="413"/>
    </location>
</feature>
<feature type="transmembrane region" description="Helical" evidence="4">
    <location>
        <begin position="459"/>
        <end position="477"/>
    </location>
</feature>
<evidence type="ECO:0000313" key="7">
    <source>
        <dbReference type="Proteomes" id="UP001369815"/>
    </source>
</evidence>
<evidence type="ECO:0000256" key="1">
    <source>
        <dbReference type="ARBA" id="ARBA00004141"/>
    </source>
</evidence>
<feature type="transmembrane region" description="Helical" evidence="4">
    <location>
        <begin position="162"/>
        <end position="185"/>
    </location>
</feature>